<protein>
    <submittedName>
        <fullName evidence="1 2">Uncharacterized protein</fullName>
    </submittedName>
</protein>
<keyword evidence="3" id="KW-1185">Reference proteome</keyword>
<dbReference type="Proteomes" id="UP000005240">
    <property type="component" value="Unassembled WGS sequence"/>
</dbReference>
<evidence type="ECO:0000313" key="2">
    <source>
        <dbReference type="EnsemblFungi" id="PTTG_30112-t43_1-p1"/>
    </source>
</evidence>
<dbReference type="EnsemblFungi" id="PTTG_30112-t43_1">
    <property type="protein sequence ID" value="PTTG_30112-t43_1-p1"/>
    <property type="gene ID" value="PTTG_30112"/>
</dbReference>
<dbReference type="VEuPathDB" id="FungiDB:PTTG_30112"/>
<evidence type="ECO:0000313" key="1">
    <source>
        <dbReference type="EMBL" id="OAV86055.1"/>
    </source>
</evidence>
<sequence length="290" mass="32767">MVNKPAYVCLCEPAGCKFIQHEEEGRGIVQGRVVTKRVFKKHQSQAALELANSVVQSTDSAGYLNTRLASTSVSAATTDATKVYLEEGFCKQVMMQMVKLVFSNKLSKRGAVDFLNAARENVVLLGNIWSSTLPRRIDTSAIVEQIPKTQEAVFHWLRLNPELTSQVCCTRCFKLYPMAAVHGREKRCTEPFLSPKQGYCKWAESQQLAPTCDQRFTSLGYKDASCNRVLRPCWSAVWQLATGRNDQPMEDVWHGHTWRNFPNSDNGTGKYTHYSGNLVFTLYTTKMDEF</sequence>
<reference evidence="1" key="1">
    <citation type="submission" date="2009-11" db="EMBL/GenBank/DDBJ databases">
        <authorList>
            <consortium name="The Broad Institute Genome Sequencing Platform"/>
            <person name="Ward D."/>
            <person name="Feldgarden M."/>
            <person name="Earl A."/>
            <person name="Young S.K."/>
            <person name="Zeng Q."/>
            <person name="Koehrsen M."/>
            <person name="Alvarado L."/>
            <person name="Berlin A."/>
            <person name="Bochicchio J."/>
            <person name="Borenstein D."/>
            <person name="Chapman S.B."/>
            <person name="Chen Z."/>
            <person name="Engels R."/>
            <person name="Freedman E."/>
            <person name="Gellesch M."/>
            <person name="Goldberg J."/>
            <person name="Griggs A."/>
            <person name="Gujja S."/>
            <person name="Heilman E."/>
            <person name="Heiman D."/>
            <person name="Hepburn T."/>
            <person name="Howarth C."/>
            <person name="Jen D."/>
            <person name="Larson L."/>
            <person name="Lewis B."/>
            <person name="Mehta T."/>
            <person name="Park D."/>
            <person name="Pearson M."/>
            <person name="Roberts A."/>
            <person name="Saif S."/>
            <person name="Shea T."/>
            <person name="Shenoy N."/>
            <person name="Sisk P."/>
            <person name="Stolte C."/>
            <person name="Sykes S."/>
            <person name="Thomson T."/>
            <person name="Walk T."/>
            <person name="White J."/>
            <person name="Yandava C."/>
            <person name="Izard J."/>
            <person name="Baranova O.V."/>
            <person name="Blanton J.M."/>
            <person name="Tanner A.C."/>
            <person name="Dewhirst F.E."/>
            <person name="Haas B."/>
            <person name="Nusbaum C."/>
            <person name="Birren B."/>
        </authorList>
    </citation>
    <scope>NUCLEOTIDE SEQUENCE [LARGE SCALE GENOMIC DNA]</scope>
    <source>
        <strain evidence="1">1-1 BBBD Race 1</strain>
    </source>
</reference>
<reference evidence="1" key="2">
    <citation type="submission" date="2016-05" db="EMBL/GenBank/DDBJ databases">
        <title>Comparative analysis highlights variable genome content of wheat rusts and divergence of the mating loci.</title>
        <authorList>
            <person name="Cuomo C.A."/>
            <person name="Bakkeren G."/>
            <person name="Szabo L."/>
            <person name="Khalil H."/>
            <person name="Joly D."/>
            <person name="Goldberg J."/>
            <person name="Young S."/>
            <person name="Zeng Q."/>
            <person name="Fellers J."/>
        </authorList>
    </citation>
    <scope>NUCLEOTIDE SEQUENCE [LARGE SCALE GENOMIC DNA]</scope>
    <source>
        <strain evidence="1">1-1 BBBD Race 1</strain>
    </source>
</reference>
<evidence type="ECO:0000313" key="3">
    <source>
        <dbReference type="Proteomes" id="UP000005240"/>
    </source>
</evidence>
<proteinExistence type="predicted"/>
<dbReference type="AlphaFoldDB" id="A0A180G040"/>
<organism evidence="1">
    <name type="scientific">Puccinia triticina (isolate 1-1 / race 1 (BBBD))</name>
    <name type="common">Brown leaf rust fungus</name>
    <dbReference type="NCBI Taxonomy" id="630390"/>
    <lineage>
        <taxon>Eukaryota</taxon>
        <taxon>Fungi</taxon>
        <taxon>Dikarya</taxon>
        <taxon>Basidiomycota</taxon>
        <taxon>Pucciniomycotina</taxon>
        <taxon>Pucciniomycetes</taxon>
        <taxon>Pucciniales</taxon>
        <taxon>Pucciniaceae</taxon>
        <taxon>Puccinia</taxon>
    </lineage>
</organism>
<gene>
    <name evidence="1" type="ORF">PTTG_30112</name>
</gene>
<reference evidence="2" key="4">
    <citation type="submission" date="2025-05" db="UniProtKB">
        <authorList>
            <consortium name="EnsemblFungi"/>
        </authorList>
    </citation>
    <scope>IDENTIFICATION</scope>
    <source>
        <strain evidence="2">isolate 1-1 / race 1 (BBBD)</strain>
    </source>
</reference>
<name>A0A180G040_PUCT1</name>
<reference evidence="2 3" key="3">
    <citation type="journal article" date="2017" name="G3 (Bethesda)">
        <title>Comparative analysis highlights variable genome content of wheat rusts and divergence of the mating loci.</title>
        <authorList>
            <person name="Cuomo C.A."/>
            <person name="Bakkeren G."/>
            <person name="Khalil H.B."/>
            <person name="Panwar V."/>
            <person name="Joly D."/>
            <person name="Linning R."/>
            <person name="Sakthikumar S."/>
            <person name="Song X."/>
            <person name="Adiconis X."/>
            <person name="Fan L."/>
            <person name="Goldberg J.M."/>
            <person name="Levin J.Z."/>
            <person name="Young S."/>
            <person name="Zeng Q."/>
            <person name="Anikster Y."/>
            <person name="Bruce M."/>
            <person name="Wang M."/>
            <person name="Yin C."/>
            <person name="McCallum B."/>
            <person name="Szabo L.J."/>
            <person name="Hulbert S."/>
            <person name="Chen X."/>
            <person name="Fellers J.P."/>
        </authorList>
    </citation>
    <scope>NUCLEOTIDE SEQUENCE</scope>
    <source>
        <strain evidence="2">isolate 1-1 / race 1 (BBBD)</strain>
        <strain evidence="3">Isolate 1-1 / race 1 (BBBD)</strain>
    </source>
</reference>
<feature type="non-terminal residue" evidence="1">
    <location>
        <position position="290"/>
    </location>
</feature>
<dbReference type="EMBL" id="ADAS02001812">
    <property type="protein sequence ID" value="OAV86055.1"/>
    <property type="molecule type" value="Genomic_DNA"/>
</dbReference>
<accession>A0A180G040</accession>